<dbReference type="OrthoDB" id="256574at2"/>
<sequence>MTDLLTPQFVGVDWGTSSFRLWVMSVDGAILAERRSAEGMSATDATAFKGVLDQHLSALKIPEDIPVLICGMAGSKQGWVDAGYTNIPTLLVEVSQSAVTVPSSTRDVRILPGIANADPRQPNVMRGEETQLIGAIPTDFTGFVCQPGTHSKWVRFENGRLTNFLTFMTGELYSVLTKHSILRHSMAGEKTTGFSLEAFENALNSSKKNPMCFMSSLFQIRSSDLLQTHPKQDGSEQLSGLLIGTELAEIAQRFPNLSRVVLIASGLQAKLYQAGLRQFGLEVDNVDADEAVKKGLLIAARRIWNF</sequence>
<dbReference type="Gene3D" id="3.30.420.300">
    <property type="entry name" value="2-keto-3-deoxy-galactonokinase, substrate binding domain"/>
    <property type="match status" value="1"/>
</dbReference>
<dbReference type="RefSeq" id="WP_140906116.1">
    <property type="nucleotide sequence ID" value="NZ_JBHTMD010000009.1"/>
</dbReference>
<keyword evidence="2" id="KW-1185">Reference proteome</keyword>
<keyword evidence="1" id="KW-0418">Kinase</keyword>
<proteinExistence type="predicted"/>
<protein>
    <submittedName>
        <fullName evidence="1">2-dehydro-3-deoxygalactonokinase</fullName>
    </submittedName>
</protein>
<dbReference type="GO" id="GO:0034194">
    <property type="term" value="P:D-galactonate catabolic process"/>
    <property type="evidence" value="ECO:0007669"/>
    <property type="project" value="InterPro"/>
</dbReference>
<gene>
    <name evidence="1" type="ORF">FHY56_15795</name>
</gene>
<accession>A0A502BJZ1</accession>
<organism evidence="1 2">
    <name type="scientific">Brucella gallinifaecis</name>
    <dbReference type="NCBI Taxonomy" id="215590"/>
    <lineage>
        <taxon>Bacteria</taxon>
        <taxon>Pseudomonadati</taxon>
        <taxon>Pseudomonadota</taxon>
        <taxon>Alphaproteobacteria</taxon>
        <taxon>Hyphomicrobiales</taxon>
        <taxon>Brucellaceae</taxon>
        <taxon>Brucella/Ochrobactrum group</taxon>
        <taxon>Brucella</taxon>
    </lineage>
</organism>
<evidence type="ECO:0000313" key="1">
    <source>
        <dbReference type="EMBL" id="TPF74147.1"/>
    </source>
</evidence>
<dbReference type="GO" id="GO:0008671">
    <property type="term" value="F:2-dehydro-3-deoxygalactonokinase activity"/>
    <property type="evidence" value="ECO:0007669"/>
    <property type="project" value="InterPro"/>
</dbReference>
<keyword evidence="1" id="KW-0808">Transferase</keyword>
<dbReference type="InterPro" id="IPR042257">
    <property type="entry name" value="DGOK_C"/>
</dbReference>
<evidence type="ECO:0000313" key="2">
    <source>
        <dbReference type="Proteomes" id="UP000315388"/>
    </source>
</evidence>
<dbReference type="CDD" id="cd24012">
    <property type="entry name" value="ASKHA_NBD_KDGal-kinase"/>
    <property type="match status" value="1"/>
</dbReference>
<dbReference type="Gene3D" id="3.30.420.310">
    <property type="entry name" value="2-keto-3-deoxy-galactonokinase, C-terminal domain"/>
    <property type="match status" value="1"/>
</dbReference>
<dbReference type="InterPro" id="IPR042258">
    <property type="entry name" value="DGOK_N"/>
</dbReference>
<name>A0A502BJZ1_9HYPH</name>
<dbReference type="Proteomes" id="UP000315388">
    <property type="component" value="Unassembled WGS sequence"/>
</dbReference>
<dbReference type="EMBL" id="VEWJ01000015">
    <property type="protein sequence ID" value="TPF74147.1"/>
    <property type="molecule type" value="Genomic_DNA"/>
</dbReference>
<dbReference type="InterPro" id="IPR007729">
    <property type="entry name" value="DGOK"/>
</dbReference>
<dbReference type="AlphaFoldDB" id="A0A502BJZ1"/>
<comment type="caution">
    <text evidence="1">The sequence shown here is derived from an EMBL/GenBank/DDBJ whole genome shotgun (WGS) entry which is preliminary data.</text>
</comment>
<dbReference type="Pfam" id="PF05035">
    <property type="entry name" value="DGOK"/>
    <property type="match status" value="1"/>
</dbReference>
<reference evidence="1 2" key="1">
    <citation type="journal article" date="2003" name="Int. J. Syst. Evol. Microbiol.">
        <title>Towards a standardized format for the description of a novel species (of an established genus): Ochrobactrum gallinifaecis sp. nov.</title>
        <authorList>
            <person name="Kampfer P."/>
            <person name="Buczolits S."/>
            <person name="Albrecht A."/>
            <person name="Busse H.J."/>
            <person name="Stackebrandt E."/>
        </authorList>
    </citation>
    <scope>NUCLEOTIDE SEQUENCE [LARGE SCALE GENOMIC DNA]</scope>
    <source>
        <strain evidence="1 2">ISO 196</strain>
    </source>
</reference>